<dbReference type="PRINTS" id="PR00620">
    <property type="entry name" value="HISTONEH2A"/>
</dbReference>
<dbReference type="EMBL" id="OE001698">
    <property type="protein sequence ID" value="CAD7457430.1"/>
    <property type="molecule type" value="Genomic_DNA"/>
</dbReference>
<evidence type="ECO:0000313" key="1">
    <source>
        <dbReference type="EMBL" id="CAD7457430.1"/>
    </source>
</evidence>
<dbReference type="SUPFAM" id="SSF47113">
    <property type="entry name" value="Histone-fold"/>
    <property type="match status" value="1"/>
</dbReference>
<dbReference type="GO" id="GO:0030527">
    <property type="term" value="F:structural constituent of chromatin"/>
    <property type="evidence" value="ECO:0007669"/>
    <property type="project" value="InterPro"/>
</dbReference>
<accession>A0A7R9IFJ4</accession>
<dbReference type="SMART" id="SM00414">
    <property type="entry name" value="H2A"/>
    <property type="match status" value="1"/>
</dbReference>
<dbReference type="GO" id="GO:0046982">
    <property type="term" value="F:protein heterodimerization activity"/>
    <property type="evidence" value="ECO:0007669"/>
    <property type="project" value="InterPro"/>
</dbReference>
<dbReference type="AlphaFoldDB" id="A0A7R9IFJ4"/>
<dbReference type="GO" id="GO:0000786">
    <property type="term" value="C:nucleosome"/>
    <property type="evidence" value="ECO:0007669"/>
    <property type="project" value="InterPro"/>
</dbReference>
<proteinExistence type="predicted"/>
<dbReference type="GO" id="GO:0003677">
    <property type="term" value="F:DNA binding"/>
    <property type="evidence" value="ECO:0007669"/>
    <property type="project" value="InterPro"/>
</dbReference>
<name>A0A7R9IFJ4_9NEOP</name>
<protein>
    <submittedName>
        <fullName evidence="1">Uncharacterized protein</fullName>
    </submittedName>
</protein>
<dbReference type="CDD" id="cd00074">
    <property type="entry name" value="HFD_H2A"/>
    <property type="match status" value="1"/>
</dbReference>
<dbReference type="InterPro" id="IPR002119">
    <property type="entry name" value="Histone_H2A"/>
</dbReference>
<sequence>MAAPIRNLTKLEVNSGYTFGRCGSLLFPVGMIHHLLRKGNYSEQVGAGFPVSLAGVMKYLAAKPEKSPDNKKTCIIPRHPQLDIHNKKELDKLLPGMTIVQRREKPPPVHPTEIRTSISTSSAVELNTTSTLANYATEAGIVRVSLSVARINGFCRSICSPLISLDPGNHINILLYMPYITWEQWQIQGMCTRGPVRTVDELPSFARQLCHDPPEREVLGEIATALLHTPLSLPQERELNQTENIPVTYTYHVMSWRLILFCPSDGRIVAVQILSVLTASSIRITSTSPLGTSVAGSPRLVRPTFQSRTRRVYSSIEGCSSQKIQREYTKRYHSWSQCTEKEEWKENEPFTLQDMTRITRREILLNLFKMAQNVSRCSSRRNYNNKTIASQTPHQRREKAAWLVAFRIHGYQNLDKTASASFATIRTDLHLVT</sequence>
<dbReference type="InterPro" id="IPR009072">
    <property type="entry name" value="Histone-fold"/>
</dbReference>
<gene>
    <name evidence="1" type="ORF">TTEB3V08_LOCUS5423</name>
</gene>
<dbReference type="Gene3D" id="1.10.20.10">
    <property type="entry name" value="Histone, subunit A"/>
    <property type="match status" value="1"/>
</dbReference>
<organism evidence="1">
    <name type="scientific">Timema tahoe</name>
    <dbReference type="NCBI Taxonomy" id="61484"/>
    <lineage>
        <taxon>Eukaryota</taxon>
        <taxon>Metazoa</taxon>
        <taxon>Ecdysozoa</taxon>
        <taxon>Arthropoda</taxon>
        <taxon>Hexapoda</taxon>
        <taxon>Insecta</taxon>
        <taxon>Pterygota</taxon>
        <taxon>Neoptera</taxon>
        <taxon>Polyneoptera</taxon>
        <taxon>Phasmatodea</taxon>
        <taxon>Timematodea</taxon>
        <taxon>Timematoidea</taxon>
        <taxon>Timematidae</taxon>
        <taxon>Timema</taxon>
    </lineage>
</organism>
<dbReference type="PANTHER" id="PTHR23430">
    <property type="entry name" value="HISTONE H2A"/>
    <property type="match status" value="1"/>
</dbReference>
<reference evidence="1" key="1">
    <citation type="submission" date="2020-11" db="EMBL/GenBank/DDBJ databases">
        <authorList>
            <person name="Tran Van P."/>
        </authorList>
    </citation>
    <scope>NUCLEOTIDE SEQUENCE</scope>
</reference>